<reference evidence="2" key="1">
    <citation type="journal article" date="2014" name="Proc. Natl. Acad. Sci. U.S.A.">
        <title>Extensive sampling of basidiomycete genomes demonstrates inadequacy of the white-rot/brown-rot paradigm for wood decay fungi.</title>
        <authorList>
            <person name="Riley R."/>
            <person name="Salamov A.A."/>
            <person name="Brown D.W."/>
            <person name="Nagy L.G."/>
            <person name="Floudas D."/>
            <person name="Held B.W."/>
            <person name="Levasseur A."/>
            <person name="Lombard V."/>
            <person name="Morin E."/>
            <person name="Otillar R."/>
            <person name="Lindquist E.A."/>
            <person name="Sun H."/>
            <person name="LaButti K.M."/>
            <person name="Schmutz J."/>
            <person name="Jabbour D."/>
            <person name="Luo H."/>
            <person name="Baker S.E."/>
            <person name="Pisabarro A.G."/>
            <person name="Walton J.D."/>
            <person name="Blanchette R.A."/>
            <person name="Henrissat B."/>
            <person name="Martin F."/>
            <person name="Cullen D."/>
            <person name="Hibbett D.S."/>
            <person name="Grigoriev I.V."/>
        </authorList>
    </citation>
    <scope>NUCLEOTIDE SEQUENCE [LARGE SCALE GENOMIC DNA]</scope>
    <source>
        <strain evidence="2">FD-172 SS1</strain>
    </source>
</reference>
<dbReference type="InParanoid" id="A0A067MTD7"/>
<feature type="non-terminal residue" evidence="1">
    <location>
        <position position="292"/>
    </location>
</feature>
<dbReference type="Proteomes" id="UP000027195">
    <property type="component" value="Unassembled WGS sequence"/>
</dbReference>
<name>A0A067MTD7_BOTB1</name>
<dbReference type="HOGENOM" id="CLU_954911_0_0_1"/>
<dbReference type="STRING" id="930990.A0A067MTD7"/>
<dbReference type="GO" id="GO:0031573">
    <property type="term" value="P:mitotic intra-S DNA damage checkpoint signaling"/>
    <property type="evidence" value="ECO:0007669"/>
    <property type="project" value="TreeGrafter"/>
</dbReference>
<accession>A0A067MTD7</accession>
<dbReference type="PANTHER" id="PTHR15237:SF0">
    <property type="entry name" value="CELL CYCLE CHECKPOINT CONTROL PROTEIN"/>
    <property type="match status" value="1"/>
</dbReference>
<organism evidence="1 2">
    <name type="scientific">Botryobasidium botryosum (strain FD-172 SS1)</name>
    <dbReference type="NCBI Taxonomy" id="930990"/>
    <lineage>
        <taxon>Eukaryota</taxon>
        <taxon>Fungi</taxon>
        <taxon>Dikarya</taxon>
        <taxon>Basidiomycota</taxon>
        <taxon>Agaricomycotina</taxon>
        <taxon>Agaricomycetes</taxon>
        <taxon>Cantharellales</taxon>
        <taxon>Botryobasidiaceae</taxon>
        <taxon>Botryobasidium</taxon>
    </lineage>
</organism>
<dbReference type="GO" id="GO:0071479">
    <property type="term" value="P:cellular response to ionizing radiation"/>
    <property type="evidence" value="ECO:0007669"/>
    <property type="project" value="TreeGrafter"/>
</dbReference>
<dbReference type="EMBL" id="KL198020">
    <property type="protein sequence ID" value="KDQ18839.1"/>
    <property type="molecule type" value="Genomic_DNA"/>
</dbReference>
<evidence type="ECO:0008006" key="3">
    <source>
        <dbReference type="Google" id="ProtNLM"/>
    </source>
</evidence>
<evidence type="ECO:0000313" key="1">
    <source>
        <dbReference type="EMBL" id="KDQ18839.1"/>
    </source>
</evidence>
<dbReference type="InterPro" id="IPR007268">
    <property type="entry name" value="Rad9/Ddc1"/>
</dbReference>
<sequence>FTRALACLAKYGDELNIQATPDHLALSATNSSKSAYARVRFSSRFFERYEVTLGVLDDEDEENQSESVDGQVLVKSFLSILKHRTVEQSVERCELAITTGQVNLPQSQRTADEERDTLEGQLIVMLHCKHGVTKTHRLLLQSSLTRGAPVVPPSSPSETSRIKVGPRAVKDLLNHFARTEGQGGNKADVKLLWFFGDTQVKVKSQDSEYSKDAMQIATEIAVDAEEFDMYEIASAPISLSFHLREFNATINLANGSSLPLNITFSAPGMPMFVDVDSENQEYLFVIGTSQVS</sequence>
<dbReference type="OrthoDB" id="60092at2759"/>
<gene>
    <name evidence="1" type="ORF">BOTBODRAFT_95194</name>
</gene>
<dbReference type="GO" id="GO:0030896">
    <property type="term" value="C:checkpoint clamp complex"/>
    <property type="evidence" value="ECO:0007669"/>
    <property type="project" value="InterPro"/>
</dbReference>
<dbReference type="InterPro" id="IPR046938">
    <property type="entry name" value="DNA_clamp_sf"/>
</dbReference>
<dbReference type="AlphaFoldDB" id="A0A067MTD7"/>
<proteinExistence type="predicted"/>
<protein>
    <recommendedName>
        <fullName evidence="3">Proliferating cell nuclear antigen</fullName>
    </recommendedName>
</protein>
<feature type="non-terminal residue" evidence="1">
    <location>
        <position position="1"/>
    </location>
</feature>
<evidence type="ECO:0000313" key="2">
    <source>
        <dbReference type="Proteomes" id="UP000027195"/>
    </source>
</evidence>
<dbReference type="Pfam" id="PF04139">
    <property type="entry name" value="Rad9"/>
    <property type="match status" value="1"/>
</dbReference>
<dbReference type="SUPFAM" id="SSF55979">
    <property type="entry name" value="DNA clamp"/>
    <property type="match status" value="1"/>
</dbReference>
<dbReference type="FunCoup" id="A0A067MTD7">
    <property type="interactions" value="359"/>
</dbReference>
<dbReference type="GO" id="GO:0006281">
    <property type="term" value="P:DNA repair"/>
    <property type="evidence" value="ECO:0007669"/>
    <property type="project" value="TreeGrafter"/>
</dbReference>
<dbReference type="PANTHER" id="PTHR15237">
    <property type="entry name" value="DNA REPAIR PROTEIN RAD9"/>
    <property type="match status" value="1"/>
</dbReference>
<dbReference type="Gene3D" id="3.70.10.10">
    <property type="match status" value="1"/>
</dbReference>
<dbReference type="GO" id="GO:0000076">
    <property type="term" value="P:DNA replication checkpoint signaling"/>
    <property type="evidence" value="ECO:0007669"/>
    <property type="project" value="TreeGrafter"/>
</dbReference>
<keyword evidence="2" id="KW-1185">Reference proteome</keyword>